<gene>
    <name evidence="5" type="primary">nuoN</name>
    <name evidence="8" type="ORF">SAMN04490178_103139</name>
</gene>
<protein>
    <recommendedName>
        <fullName evidence="5">NADH-quinone oxidoreductase subunit N</fullName>
        <ecNumber evidence="5">7.1.1.-</ecNumber>
    </recommendedName>
    <alternativeName>
        <fullName evidence="5">NADH dehydrogenase I subunit N</fullName>
    </alternativeName>
    <alternativeName>
        <fullName evidence="5">NDH-1 subunit N</fullName>
    </alternativeName>
</protein>
<dbReference type="EMBL" id="FODY01000003">
    <property type="protein sequence ID" value="SEO60533.1"/>
    <property type="molecule type" value="Genomic_DNA"/>
</dbReference>
<dbReference type="GO" id="GO:0005886">
    <property type="term" value="C:plasma membrane"/>
    <property type="evidence" value="ECO:0007669"/>
    <property type="project" value="UniProtKB-SubCell"/>
</dbReference>
<feature type="transmembrane region" description="Helical" evidence="5">
    <location>
        <begin position="126"/>
        <end position="145"/>
    </location>
</feature>
<dbReference type="GO" id="GO:0050136">
    <property type="term" value="F:NADH dehydrogenase (quinone) (non-electrogenic) activity"/>
    <property type="evidence" value="ECO:0007669"/>
    <property type="project" value="UniProtKB-UniRule"/>
</dbReference>
<comment type="function">
    <text evidence="5">NDH-1 shuttles electrons from NADH, via FMN and iron-sulfur (Fe-S) centers, to quinones in the respiratory chain. The immediate electron acceptor for the enzyme in this species is believed to be a menaquinone. Couples the redox reaction to proton translocation (for every two electrons transferred, four hydrogen ions are translocated across the cytoplasmic membrane), and thus conserves the redox energy in a proton gradient.</text>
</comment>
<dbReference type="PANTHER" id="PTHR22773">
    <property type="entry name" value="NADH DEHYDROGENASE"/>
    <property type="match status" value="1"/>
</dbReference>
<keyword evidence="9" id="KW-1185">Reference proteome</keyword>
<feature type="transmembrane region" description="Helical" evidence="5">
    <location>
        <begin position="72"/>
        <end position="90"/>
    </location>
</feature>
<dbReference type="NCBIfam" id="TIGR01770">
    <property type="entry name" value="NDH_I_N"/>
    <property type="match status" value="1"/>
</dbReference>
<sequence length="471" mass="50240">MNFSLIVPELLTACLAMFLVVLDLLLPGKETRRSLGYLAVFGLLGILAVLLGQQEASGAFYVNLYTVDGYAVFLKALFLLAVALTLLFSFDLIERLPRYSGEFYALIVFSVLGMMLMASANDLITLIVGMGVMNISFYILVGYHFRDMRSSEAGAKYLILSAASTAVLLYGASLVYGYTGSVQFVKIFQAVDPSPAMLGGMAMLVIGLGFKIAAVPFHMWSPDIYEGAPLPVTALLAMCSKVAAFAVLLRLLIQALPALADGWVAIAALLAVLSMIAGNVIAMNQHNIKRLLAYSSIAQAGYLLCGLVAADQAGVKGILFYSLLYVFANVGAFAVITVVKLHSGSEDMAAFAGLSQKSPFLAVVMTVSLLSMAGIPPMAGFAGKLYLFLAVVERGYLWLALLGFVMSMISVYYYLLVAKVMYWGEPADGRRLEVGSSLKWAAALSLIATLLLGVYPGPLADAAAWAAASLF</sequence>
<keyword evidence="3 5" id="KW-1133">Transmembrane helix</keyword>
<proteinExistence type="inferred from homology"/>
<dbReference type="GO" id="GO:0048038">
    <property type="term" value="F:quinone binding"/>
    <property type="evidence" value="ECO:0007669"/>
    <property type="project" value="UniProtKB-KW"/>
</dbReference>
<comment type="catalytic activity">
    <reaction evidence="5">
        <text>a quinone + NADH + 5 H(+)(in) = a quinol + NAD(+) + 4 H(+)(out)</text>
        <dbReference type="Rhea" id="RHEA:57888"/>
        <dbReference type="ChEBI" id="CHEBI:15378"/>
        <dbReference type="ChEBI" id="CHEBI:24646"/>
        <dbReference type="ChEBI" id="CHEBI:57540"/>
        <dbReference type="ChEBI" id="CHEBI:57945"/>
        <dbReference type="ChEBI" id="CHEBI:132124"/>
    </reaction>
</comment>
<feature type="transmembrane region" description="Helical" evidence="5">
    <location>
        <begin position="437"/>
        <end position="455"/>
    </location>
</feature>
<dbReference type="GO" id="GO:0042773">
    <property type="term" value="P:ATP synthesis coupled electron transport"/>
    <property type="evidence" value="ECO:0007669"/>
    <property type="project" value="InterPro"/>
</dbReference>
<feature type="transmembrane region" description="Helical" evidence="5">
    <location>
        <begin position="395"/>
        <end position="416"/>
    </location>
</feature>
<comment type="similarity">
    <text evidence="5">Belongs to the complex I subunit 2 family.</text>
</comment>
<dbReference type="STRING" id="112903.SAMN04490178_103139"/>
<feature type="transmembrane region" description="Helical" evidence="5">
    <location>
        <begin position="157"/>
        <end position="178"/>
    </location>
</feature>
<feature type="transmembrane region" description="Helical" evidence="5">
    <location>
        <begin position="291"/>
        <end position="312"/>
    </location>
</feature>
<dbReference type="InterPro" id="IPR001750">
    <property type="entry name" value="ND/Mrp_TM"/>
</dbReference>
<dbReference type="Pfam" id="PF00361">
    <property type="entry name" value="Proton_antipo_M"/>
    <property type="match status" value="1"/>
</dbReference>
<keyword evidence="5" id="KW-0520">NAD</keyword>
<feature type="transmembrane region" description="Helical" evidence="5">
    <location>
        <begin position="102"/>
        <end position="120"/>
    </location>
</feature>
<dbReference type="GO" id="GO:0008137">
    <property type="term" value="F:NADH dehydrogenase (ubiquinone) activity"/>
    <property type="evidence" value="ECO:0007669"/>
    <property type="project" value="InterPro"/>
</dbReference>
<comment type="subcellular location">
    <subcellularLocation>
        <location evidence="5">Cell membrane</location>
        <topology evidence="5">Multi-pass membrane protein</topology>
    </subcellularLocation>
    <subcellularLocation>
        <location evidence="1">Endomembrane system</location>
        <topology evidence="1">Multi-pass membrane protein</topology>
    </subcellularLocation>
    <subcellularLocation>
        <location evidence="6">Membrane</location>
        <topology evidence="6">Multi-pass membrane protein</topology>
    </subcellularLocation>
</comment>
<feature type="transmembrane region" description="Helical" evidence="5">
    <location>
        <begin position="35"/>
        <end position="52"/>
    </location>
</feature>
<evidence type="ECO:0000259" key="7">
    <source>
        <dbReference type="Pfam" id="PF00361"/>
    </source>
</evidence>
<keyword evidence="5" id="KW-0813">Transport</keyword>
<evidence type="ECO:0000256" key="3">
    <source>
        <dbReference type="ARBA" id="ARBA00022989"/>
    </source>
</evidence>
<dbReference type="OrthoDB" id="9807568at2"/>
<keyword evidence="5" id="KW-1003">Cell membrane</keyword>
<evidence type="ECO:0000256" key="2">
    <source>
        <dbReference type="ARBA" id="ARBA00022692"/>
    </source>
</evidence>
<feature type="transmembrane region" description="Helical" evidence="5">
    <location>
        <begin position="318"/>
        <end position="339"/>
    </location>
</feature>
<feature type="transmembrane region" description="Helical" evidence="5">
    <location>
        <begin position="232"/>
        <end position="256"/>
    </location>
</feature>
<evidence type="ECO:0000313" key="8">
    <source>
        <dbReference type="EMBL" id="SEO60533.1"/>
    </source>
</evidence>
<reference evidence="8 9" key="1">
    <citation type="submission" date="2016-10" db="EMBL/GenBank/DDBJ databases">
        <authorList>
            <person name="de Groot N.N."/>
        </authorList>
    </citation>
    <scope>NUCLEOTIDE SEQUENCE [LARGE SCALE GENOMIC DNA]</scope>
    <source>
        <strain evidence="8 9">DSM 13305</strain>
    </source>
</reference>
<feature type="transmembrane region" description="Helical" evidence="5">
    <location>
        <begin position="360"/>
        <end position="383"/>
    </location>
</feature>
<comment type="subunit">
    <text evidence="5">NDH-1 is composed of 14 different subunits. Subunits NuoA, H, J, K, L, M, N constitute the membrane sector of the complex.</text>
</comment>
<accession>A0A1H8R3Q1</accession>
<dbReference type="GO" id="GO:0012505">
    <property type="term" value="C:endomembrane system"/>
    <property type="evidence" value="ECO:0007669"/>
    <property type="project" value="UniProtKB-SubCell"/>
</dbReference>
<evidence type="ECO:0000256" key="6">
    <source>
        <dbReference type="RuleBase" id="RU000320"/>
    </source>
</evidence>
<keyword evidence="2 5" id="KW-0812">Transmembrane</keyword>
<keyword evidence="4 5" id="KW-0472">Membrane</keyword>
<keyword evidence="5" id="KW-1278">Translocase</keyword>
<dbReference type="InterPro" id="IPR010096">
    <property type="entry name" value="NADH-Q_OxRdtase_suN/2"/>
</dbReference>
<dbReference type="EC" id="7.1.1.-" evidence="5"/>
<evidence type="ECO:0000256" key="5">
    <source>
        <dbReference type="HAMAP-Rule" id="MF_00445"/>
    </source>
</evidence>
<organism evidence="8 9">
    <name type="scientific">Propionispora vibrioides</name>
    <dbReference type="NCBI Taxonomy" id="112903"/>
    <lineage>
        <taxon>Bacteria</taxon>
        <taxon>Bacillati</taxon>
        <taxon>Bacillota</taxon>
        <taxon>Negativicutes</taxon>
        <taxon>Selenomonadales</taxon>
        <taxon>Sporomusaceae</taxon>
        <taxon>Propionispora</taxon>
    </lineage>
</organism>
<dbReference type="Proteomes" id="UP000198847">
    <property type="component" value="Unassembled WGS sequence"/>
</dbReference>
<evidence type="ECO:0000256" key="1">
    <source>
        <dbReference type="ARBA" id="ARBA00004127"/>
    </source>
</evidence>
<feature type="transmembrane region" description="Helical" evidence="5">
    <location>
        <begin position="6"/>
        <end position="26"/>
    </location>
</feature>
<evidence type="ECO:0000256" key="4">
    <source>
        <dbReference type="ARBA" id="ARBA00023136"/>
    </source>
</evidence>
<dbReference type="AlphaFoldDB" id="A0A1H8R3Q1"/>
<dbReference type="RefSeq" id="WP_091744111.1">
    <property type="nucleotide sequence ID" value="NZ_FODY01000003.1"/>
</dbReference>
<feature type="transmembrane region" description="Helical" evidence="5">
    <location>
        <begin position="198"/>
        <end position="220"/>
    </location>
</feature>
<dbReference type="HAMAP" id="MF_00445">
    <property type="entry name" value="NDH1_NuoN_1"/>
    <property type="match status" value="1"/>
</dbReference>
<feature type="transmembrane region" description="Helical" evidence="5">
    <location>
        <begin position="262"/>
        <end position="282"/>
    </location>
</feature>
<feature type="domain" description="NADH:quinone oxidoreductase/Mrp antiporter transmembrane" evidence="7">
    <location>
        <begin position="120"/>
        <end position="410"/>
    </location>
</feature>
<keyword evidence="5" id="KW-0874">Quinone</keyword>
<evidence type="ECO:0000313" key="9">
    <source>
        <dbReference type="Proteomes" id="UP000198847"/>
    </source>
</evidence>
<name>A0A1H8R3Q1_9FIRM</name>